<feature type="compositionally biased region" description="Basic and acidic residues" evidence="1">
    <location>
        <begin position="131"/>
        <end position="152"/>
    </location>
</feature>
<protein>
    <submittedName>
        <fullName evidence="3">Helix-turn-helix</fullName>
    </submittedName>
</protein>
<feature type="region of interest" description="Disordered" evidence="1">
    <location>
        <begin position="110"/>
        <end position="152"/>
    </location>
</feature>
<dbReference type="Proteomes" id="UP001158050">
    <property type="component" value="Unassembled WGS sequence"/>
</dbReference>
<evidence type="ECO:0000259" key="2">
    <source>
        <dbReference type="PROSITE" id="PS50943"/>
    </source>
</evidence>
<sequence length="173" mass="20026">MEFNDRITKVIEYTELTPAEFAEEIGVQRSSISHIISGRNKPSLDFISKIKTKFPELEWEWLITGFGEMLINKEENSPTTIQSIEEVKSVKKTLPDLFSLIDDENFGKEENELKSQKNNNSSESNISAPSIEKKNIADSQRLENFDEKQDNSSKKIKRIVFFYQDGTFETYEN</sequence>
<dbReference type="PROSITE" id="PS50943">
    <property type="entry name" value="HTH_CROC1"/>
    <property type="match status" value="1"/>
</dbReference>
<dbReference type="SUPFAM" id="SSF47413">
    <property type="entry name" value="lambda repressor-like DNA-binding domains"/>
    <property type="match status" value="1"/>
</dbReference>
<proteinExistence type="predicted"/>
<gene>
    <name evidence="3" type="ORF">SAMN05421679_101313</name>
</gene>
<dbReference type="SMART" id="SM00530">
    <property type="entry name" value="HTH_XRE"/>
    <property type="match status" value="1"/>
</dbReference>
<name>A0ABY1QXJ2_9FLAO</name>
<dbReference type="CDD" id="cd00093">
    <property type="entry name" value="HTH_XRE"/>
    <property type="match status" value="1"/>
</dbReference>
<evidence type="ECO:0000256" key="1">
    <source>
        <dbReference type="SAM" id="MobiDB-lite"/>
    </source>
</evidence>
<feature type="compositionally biased region" description="Low complexity" evidence="1">
    <location>
        <begin position="116"/>
        <end position="127"/>
    </location>
</feature>
<keyword evidence="4" id="KW-1185">Reference proteome</keyword>
<evidence type="ECO:0000313" key="4">
    <source>
        <dbReference type="Proteomes" id="UP001158050"/>
    </source>
</evidence>
<evidence type="ECO:0000313" key="3">
    <source>
        <dbReference type="EMBL" id="SMP87509.1"/>
    </source>
</evidence>
<dbReference type="Gene3D" id="1.10.260.40">
    <property type="entry name" value="lambda repressor-like DNA-binding domains"/>
    <property type="match status" value="1"/>
</dbReference>
<dbReference type="EMBL" id="FXUO01000001">
    <property type="protein sequence ID" value="SMP87509.1"/>
    <property type="molecule type" value="Genomic_DNA"/>
</dbReference>
<dbReference type="InterPro" id="IPR010982">
    <property type="entry name" value="Lambda_DNA-bd_dom_sf"/>
</dbReference>
<dbReference type="InterPro" id="IPR001387">
    <property type="entry name" value="Cro/C1-type_HTH"/>
</dbReference>
<comment type="caution">
    <text evidence="3">The sequence shown here is derived from an EMBL/GenBank/DDBJ whole genome shotgun (WGS) entry which is preliminary data.</text>
</comment>
<dbReference type="RefSeq" id="WP_283415251.1">
    <property type="nucleotide sequence ID" value="NZ_FXUO01000001.1"/>
</dbReference>
<accession>A0ABY1QXJ2</accession>
<feature type="domain" description="HTH cro/C1-type" evidence="2">
    <location>
        <begin position="16"/>
        <end position="62"/>
    </location>
</feature>
<dbReference type="Pfam" id="PF01381">
    <property type="entry name" value="HTH_3"/>
    <property type="match status" value="1"/>
</dbReference>
<organism evidence="3 4">
    <name type="scientific">Epilithonimonas pallida</name>
    <dbReference type="NCBI Taxonomy" id="373671"/>
    <lineage>
        <taxon>Bacteria</taxon>
        <taxon>Pseudomonadati</taxon>
        <taxon>Bacteroidota</taxon>
        <taxon>Flavobacteriia</taxon>
        <taxon>Flavobacteriales</taxon>
        <taxon>Weeksellaceae</taxon>
        <taxon>Chryseobacterium group</taxon>
        <taxon>Epilithonimonas</taxon>
    </lineage>
</organism>
<reference evidence="3 4" key="1">
    <citation type="submission" date="2017-05" db="EMBL/GenBank/DDBJ databases">
        <authorList>
            <person name="Varghese N."/>
            <person name="Submissions S."/>
        </authorList>
    </citation>
    <scope>NUCLEOTIDE SEQUENCE [LARGE SCALE GENOMIC DNA]</scope>
    <source>
        <strain evidence="3 4">DSM 18015</strain>
    </source>
</reference>